<dbReference type="PANTHER" id="PTHR37298:SF1">
    <property type="entry name" value="UPF0111 PROTEIN YKAA"/>
    <property type="match status" value="1"/>
</dbReference>
<organism evidence="2 3">
    <name type="scientific">Candidatus Methylomirabilis lanthanidiphila</name>
    <dbReference type="NCBI Taxonomy" id="2211376"/>
    <lineage>
        <taxon>Bacteria</taxon>
        <taxon>Candidatus Methylomirabilota</taxon>
        <taxon>Candidatus Methylomirabilia</taxon>
        <taxon>Candidatus Methylomirabilales</taxon>
        <taxon>Candidatus Methylomirabilaceae</taxon>
        <taxon>Candidatus Methylomirabilis</taxon>
    </lineage>
</organism>
<accession>A0A564ZNM9</accession>
<dbReference type="InterPro" id="IPR052912">
    <property type="entry name" value="UPF0111_domain"/>
</dbReference>
<protein>
    <submittedName>
        <fullName evidence="2">Phosphate transport regulator</fullName>
    </submittedName>
</protein>
<dbReference type="EMBL" id="CABIKM010000048">
    <property type="protein sequence ID" value="VUZ86262.1"/>
    <property type="molecule type" value="Genomic_DNA"/>
</dbReference>
<comment type="similarity">
    <text evidence="1">Belongs to the UPF0111 family.</text>
</comment>
<dbReference type="Gene3D" id="1.20.58.220">
    <property type="entry name" value="Phosphate transport system protein phou homolog 2, domain 2"/>
    <property type="match status" value="1"/>
</dbReference>
<evidence type="ECO:0000313" key="3">
    <source>
        <dbReference type="Proteomes" id="UP000334340"/>
    </source>
</evidence>
<dbReference type="AlphaFoldDB" id="A0A564ZNM9"/>
<dbReference type="InterPro" id="IPR038078">
    <property type="entry name" value="PhoU-like_sf"/>
</dbReference>
<keyword evidence="3" id="KW-1185">Reference proteome</keyword>
<dbReference type="InterPro" id="IPR018445">
    <property type="entry name" value="Put_Phosphate_transp_reg"/>
</dbReference>
<dbReference type="Pfam" id="PF01865">
    <property type="entry name" value="PhoU_div"/>
    <property type="match status" value="1"/>
</dbReference>
<dbReference type="PANTHER" id="PTHR37298">
    <property type="entry name" value="UPF0111 PROTEIN YKAA"/>
    <property type="match status" value="1"/>
</dbReference>
<dbReference type="Proteomes" id="UP000334340">
    <property type="component" value="Unassembled WGS sequence"/>
</dbReference>
<evidence type="ECO:0000256" key="1">
    <source>
        <dbReference type="ARBA" id="ARBA00008591"/>
    </source>
</evidence>
<gene>
    <name evidence="2" type="ORF">MELA_02662</name>
</gene>
<name>A0A564ZNM9_9BACT</name>
<evidence type="ECO:0000313" key="2">
    <source>
        <dbReference type="EMBL" id="VUZ86262.1"/>
    </source>
</evidence>
<reference evidence="2 3" key="1">
    <citation type="submission" date="2019-07" db="EMBL/GenBank/DDBJ databases">
        <authorList>
            <person name="Cremers G."/>
        </authorList>
    </citation>
    <scope>NUCLEOTIDE SEQUENCE [LARGE SCALE GENOMIC DNA]</scope>
</reference>
<sequence length="205" mass="23702">MFRLIPREEKFFEFFEKAASNILEGARVLVQMTEEGNVNFQERWKRLEELEHVGDKITHQIIRKLNRTFITPIDREDIHSLAVALDDVMDLIEASAVRMTLYKIKQPTEEAGKLAMVILKSAEEIVKAVSNLERMDDVMEHCIEINRLENMADEISREAIADLFDKGHDPMDVIKWKEIYETMEMTTDACEDVANIVESVALKST</sequence>
<proteinExistence type="inferred from homology"/>